<dbReference type="InterPro" id="IPR007197">
    <property type="entry name" value="rSAM"/>
</dbReference>
<keyword evidence="4" id="KW-0479">Metal-binding</keyword>
<evidence type="ECO:0000256" key="5">
    <source>
        <dbReference type="ARBA" id="ARBA00023004"/>
    </source>
</evidence>
<dbReference type="AlphaFoldDB" id="A0A562WS97"/>
<dbReference type="InterPro" id="IPR058240">
    <property type="entry name" value="rSAM_sf"/>
</dbReference>
<dbReference type="InterPro" id="IPR050377">
    <property type="entry name" value="Radical_SAM_PqqE_MftC-like"/>
</dbReference>
<feature type="domain" description="Radical SAM core" evidence="7">
    <location>
        <begin position="17"/>
        <end position="132"/>
    </location>
</feature>
<name>A0A562WS97_9BACT</name>
<sequence length="313" mass="36233">MSVFDSKFIIDLVTPEITNQCNYSCYSCPHRSLDRAIGNMSVDLFKKIFNDCQKNTKELCIAFFGEPMLHPQFMDILAYMKAKRSSLYLSINTNLSCATREILNALIDVPFNQVRFSVDAATQETYRIVRPAEFALDLEGTRYEGNRLDLIDEKVRWWHSLSNHVSTRHVYTVSSINIDELPLYVEKWVPLFGTMDELRAKRLLTYGGKISDPLLKPHPCNVWGQRFAAIDWQGNVSPCNLDTEMELTIGNINDATLEELFKSKAWEETRSRSILEKESPCRECIDSNAWAEDRNLVLKSGDKWDASYWKRFR</sequence>
<reference evidence="9 10" key="1">
    <citation type="submission" date="2019-07" db="EMBL/GenBank/DDBJ databases">
        <title>Genomic Encyclopedia of Archaeal and Bacterial Type Strains, Phase II (KMG-II): from individual species to whole genera.</title>
        <authorList>
            <person name="Goeker M."/>
        </authorList>
    </citation>
    <scope>NUCLEOTIDE SEQUENCE [LARGE SCALE GENOMIC DNA]</scope>
    <source>
        <strain evidence="9 10">ATCC BAA-1139</strain>
    </source>
</reference>
<dbReference type="InterPro" id="IPR034391">
    <property type="entry name" value="AdoMet-like_SPASM_containing"/>
</dbReference>
<keyword evidence="10" id="KW-1185">Reference proteome</keyword>
<dbReference type="SFLD" id="SFLDG01067">
    <property type="entry name" value="SPASM/twitch_domain_containing"/>
    <property type="match status" value="1"/>
</dbReference>
<dbReference type="InterPro" id="IPR023885">
    <property type="entry name" value="4Fe4S-binding_SPASM_dom"/>
</dbReference>
<comment type="cofactor">
    <cofactor evidence="1">
        <name>[4Fe-4S] cluster</name>
        <dbReference type="ChEBI" id="CHEBI:49883"/>
    </cofactor>
</comment>
<dbReference type="CDD" id="cd01335">
    <property type="entry name" value="Radical_SAM"/>
    <property type="match status" value="1"/>
</dbReference>
<evidence type="ECO:0000313" key="10">
    <source>
        <dbReference type="Proteomes" id="UP000319449"/>
    </source>
</evidence>
<dbReference type="Proteomes" id="UP000319449">
    <property type="component" value="Unassembled WGS sequence"/>
</dbReference>
<protein>
    <submittedName>
        <fullName evidence="9">Radical SAM protein with 4Fe4S-binding SPASM domain</fullName>
    </submittedName>
</protein>
<dbReference type="CDD" id="cd21109">
    <property type="entry name" value="SPASM"/>
    <property type="match status" value="1"/>
</dbReference>
<dbReference type="SFLD" id="SFLDS00029">
    <property type="entry name" value="Radical_SAM"/>
    <property type="match status" value="1"/>
</dbReference>
<dbReference type="SUPFAM" id="SSF102114">
    <property type="entry name" value="Radical SAM enzymes"/>
    <property type="match status" value="1"/>
</dbReference>
<organism evidence="9 10">
    <name type="scientific">Geobacter argillaceus</name>
    <dbReference type="NCBI Taxonomy" id="345631"/>
    <lineage>
        <taxon>Bacteria</taxon>
        <taxon>Pseudomonadati</taxon>
        <taxon>Thermodesulfobacteriota</taxon>
        <taxon>Desulfuromonadia</taxon>
        <taxon>Geobacterales</taxon>
        <taxon>Geobacteraceae</taxon>
        <taxon>Geobacter</taxon>
    </lineage>
</organism>
<dbReference type="GO" id="GO:0051536">
    <property type="term" value="F:iron-sulfur cluster binding"/>
    <property type="evidence" value="ECO:0007669"/>
    <property type="project" value="UniProtKB-KW"/>
</dbReference>
<accession>A0A562WS97</accession>
<evidence type="ECO:0000256" key="2">
    <source>
        <dbReference type="ARBA" id="ARBA00022485"/>
    </source>
</evidence>
<dbReference type="Pfam" id="PF04055">
    <property type="entry name" value="Radical_SAM"/>
    <property type="match status" value="1"/>
</dbReference>
<evidence type="ECO:0000259" key="7">
    <source>
        <dbReference type="Pfam" id="PF04055"/>
    </source>
</evidence>
<proteinExistence type="predicted"/>
<evidence type="ECO:0000313" key="9">
    <source>
        <dbReference type="EMBL" id="TWJ33050.1"/>
    </source>
</evidence>
<evidence type="ECO:0000256" key="3">
    <source>
        <dbReference type="ARBA" id="ARBA00022691"/>
    </source>
</evidence>
<keyword evidence="5" id="KW-0408">Iron</keyword>
<evidence type="ECO:0000259" key="8">
    <source>
        <dbReference type="Pfam" id="PF13186"/>
    </source>
</evidence>
<dbReference type="PANTHER" id="PTHR11228:SF7">
    <property type="entry name" value="PQQA PEPTIDE CYCLASE"/>
    <property type="match status" value="1"/>
</dbReference>
<feature type="domain" description="4Fe4S-binding SPASM" evidence="8">
    <location>
        <begin position="220"/>
        <end position="284"/>
    </location>
</feature>
<keyword evidence="3" id="KW-0949">S-adenosyl-L-methionine</keyword>
<dbReference type="GO" id="GO:0046872">
    <property type="term" value="F:metal ion binding"/>
    <property type="evidence" value="ECO:0007669"/>
    <property type="project" value="UniProtKB-KW"/>
</dbReference>
<dbReference type="GO" id="GO:0003824">
    <property type="term" value="F:catalytic activity"/>
    <property type="evidence" value="ECO:0007669"/>
    <property type="project" value="InterPro"/>
</dbReference>
<keyword evidence="2" id="KW-0004">4Fe-4S</keyword>
<dbReference type="PANTHER" id="PTHR11228">
    <property type="entry name" value="RADICAL SAM DOMAIN PROTEIN"/>
    <property type="match status" value="1"/>
</dbReference>
<evidence type="ECO:0000256" key="4">
    <source>
        <dbReference type="ARBA" id="ARBA00022723"/>
    </source>
</evidence>
<dbReference type="SFLD" id="SFLDG01387">
    <property type="entry name" value="BtrN-like_SPASM_domain_contain"/>
    <property type="match status" value="1"/>
</dbReference>
<keyword evidence="6" id="KW-0411">Iron-sulfur</keyword>
<evidence type="ECO:0000256" key="6">
    <source>
        <dbReference type="ARBA" id="ARBA00023014"/>
    </source>
</evidence>
<dbReference type="Pfam" id="PF13186">
    <property type="entry name" value="SPASM"/>
    <property type="match status" value="1"/>
</dbReference>
<comment type="caution">
    <text evidence="9">The sequence shown here is derived from an EMBL/GenBank/DDBJ whole genome shotgun (WGS) entry which is preliminary data.</text>
</comment>
<gene>
    <name evidence="9" type="ORF">JN12_00461</name>
</gene>
<dbReference type="RefSeq" id="WP_170241818.1">
    <property type="nucleotide sequence ID" value="NZ_VLLN01000002.1"/>
</dbReference>
<dbReference type="Gene3D" id="3.20.20.70">
    <property type="entry name" value="Aldolase class I"/>
    <property type="match status" value="1"/>
</dbReference>
<dbReference type="EMBL" id="VLLN01000002">
    <property type="protein sequence ID" value="TWJ33050.1"/>
    <property type="molecule type" value="Genomic_DNA"/>
</dbReference>
<evidence type="ECO:0000256" key="1">
    <source>
        <dbReference type="ARBA" id="ARBA00001966"/>
    </source>
</evidence>
<dbReference type="InterPro" id="IPR013785">
    <property type="entry name" value="Aldolase_TIM"/>
</dbReference>